<keyword evidence="2" id="KW-0503">Monooxygenase</keyword>
<dbReference type="Proteomes" id="UP000095488">
    <property type="component" value="Unassembled WGS sequence"/>
</dbReference>
<dbReference type="InterPro" id="IPR011008">
    <property type="entry name" value="Dimeric_a/b-barrel"/>
</dbReference>
<dbReference type="PROSITE" id="PS51725">
    <property type="entry name" value="ABM"/>
    <property type="match status" value="1"/>
</dbReference>
<dbReference type="InterPro" id="IPR007138">
    <property type="entry name" value="ABM_dom"/>
</dbReference>
<dbReference type="Pfam" id="PF03992">
    <property type="entry name" value="ABM"/>
    <property type="match status" value="1"/>
</dbReference>
<dbReference type="SUPFAM" id="SSF54909">
    <property type="entry name" value="Dimeric alpha+beta barrel"/>
    <property type="match status" value="1"/>
</dbReference>
<dbReference type="PANTHER" id="PTHR33336:SF15">
    <property type="entry name" value="ABM DOMAIN-CONTAINING PROTEIN"/>
    <property type="match status" value="1"/>
</dbReference>
<dbReference type="InterPro" id="IPR050744">
    <property type="entry name" value="AI-2_Isomerase_LsrG"/>
</dbReference>
<dbReference type="GO" id="GO:0004497">
    <property type="term" value="F:monooxygenase activity"/>
    <property type="evidence" value="ECO:0007669"/>
    <property type="project" value="UniProtKB-KW"/>
</dbReference>
<comment type="caution">
    <text evidence="2">The sequence shown here is derived from an EMBL/GenBank/DDBJ whole genome shotgun (WGS) entry which is preliminary data.</text>
</comment>
<evidence type="ECO:0000313" key="2">
    <source>
        <dbReference type="EMBL" id="CUO07215.1"/>
    </source>
</evidence>
<keyword evidence="2" id="KW-0560">Oxidoreductase</keyword>
<evidence type="ECO:0000259" key="1">
    <source>
        <dbReference type="PROSITE" id="PS51725"/>
    </source>
</evidence>
<sequence>MLTVVAKAIVKEEKIEEFKKYADEIIKETRKEEGNISYNLYEDSKNSNILTFIEFWRSEEDLQIHFNSKHFKEILPKMGELQKSETEINIYKEIR</sequence>
<evidence type="ECO:0000313" key="3">
    <source>
        <dbReference type="Proteomes" id="UP000095488"/>
    </source>
</evidence>
<proteinExistence type="predicted"/>
<dbReference type="PANTHER" id="PTHR33336">
    <property type="entry name" value="QUINOL MONOOXYGENASE YGIN-RELATED"/>
    <property type="match status" value="1"/>
</dbReference>
<dbReference type="EMBL" id="CYZR01000006">
    <property type="protein sequence ID" value="CUO07215.1"/>
    <property type="molecule type" value="Genomic_DNA"/>
</dbReference>
<protein>
    <submittedName>
        <fullName evidence="2">Monooxygenase ycnE</fullName>
        <ecNumber evidence="2">1.-.-.-</ecNumber>
    </submittedName>
</protein>
<dbReference type="RefSeq" id="WP_055259669.1">
    <property type="nucleotide sequence ID" value="NZ_BCMV01000071.1"/>
</dbReference>
<gene>
    <name evidence="2" type="primary">ycnE</name>
    <name evidence="2" type="ORF">ERS852473_01807</name>
</gene>
<dbReference type="EC" id="1.-.-.-" evidence="2"/>
<keyword evidence="3" id="KW-1185">Reference proteome</keyword>
<name>A0ABM9US45_SARVE</name>
<dbReference type="Gene3D" id="3.30.70.100">
    <property type="match status" value="1"/>
</dbReference>
<feature type="domain" description="ABM" evidence="1">
    <location>
        <begin position="2"/>
        <end position="91"/>
    </location>
</feature>
<accession>A0ABM9US45</accession>
<reference evidence="2 3" key="1">
    <citation type="submission" date="2015-09" db="EMBL/GenBank/DDBJ databases">
        <authorList>
            <consortium name="Pathogen Informatics"/>
        </authorList>
    </citation>
    <scope>NUCLEOTIDE SEQUENCE [LARGE SCALE GENOMIC DNA]</scope>
    <source>
        <strain evidence="2 3">2789STDY5834858</strain>
    </source>
</reference>
<organism evidence="2 3">
    <name type="scientific">Sarcina ventriculi</name>
    <name type="common">Clostridium ventriculi</name>
    <dbReference type="NCBI Taxonomy" id="1267"/>
    <lineage>
        <taxon>Bacteria</taxon>
        <taxon>Bacillati</taxon>
        <taxon>Bacillota</taxon>
        <taxon>Clostridia</taxon>
        <taxon>Eubacteriales</taxon>
        <taxon>Clostridiaceae</taxon>
        <taxon>Sarcina</taxon>
    </lineage>
</organism>